<dbReference type="PANTHER" id="PTHR12185">
    <property type="entry name" value="SID1 TRANSMEMBRANE FAMILY MEMEBER"/>
    <property type="match status" value="1"/>
</dbReference>
<feature type="transmembrane region" description="Helical" evidence="8">
    <location>
        <begin position="205"/>
        <end position="228"/>
    </location>
</feature>
<keyword evidence="7" id="KW-0325">Glycoprotein</keyword>
<feature type="transmembrane region" description="Helical" evidence="8">
    <location>
        <begin position="665"/>
        <end position="684"/>
    </location>
</feature>
<dbReference type="Proteomes" id="UP001159427">
    <property type="component" value="Unassembled WGS sequence"/>
</dbReference>
<keyword evidence="5 8" id="KW-1133">Transmembrane helix</keyword>
<evidence type="ECO:0000256" key="5">
    <source>
        <dbReference type="ARBA" id="ARBA00022989"/>
    </source>
</evidence>
<feature type="transmembrane region" description="Helical" evidence="8">
    <location>
        <begin position="324"/>
        <end position="345"/>
    </location>
</feature>
<organism evidence="9 10">
    <name type="scientific">Porites evermanni</name>
    <dbReference type="NCBI Taxonomy" id="104178"/>
    <lineage>
        <taxon>Eukaryota</taxon>
        <taxon>Metazoa</taxon>
        <taxon>Cnidaria</taxon>
        <taxon>Anthozoa</taxon>
        <taxon>Hexacorallia</taxon>
        <taxon>Scleractinia</taxon>
        <taxon>Fungiina</taxon>
        <taxon>Poritidae</taxon>
        <taxon>Porites</taxon>
    </lineage>
</organism>
<sequence length="692" mass="77993">MDCCFSLTGFLHLSVYGKGNTFLEGHLDISQSSLSEQWRSLSFCPSHSEDESMEKHLTLSGTPGVGFTVEASQDNGIGLDDPKEFEINERNTVNVFQFIPPKDISKTQLDITVTSDSDVPSYLKVSRNCQDVKDNIRLVDYRGESIRLTFAKKGRITLSKASIPSLADSTSWYIGIALNNAAGSMPLNASKTGTLTLTKSFNYSYAAPVIFIFLFPFCLGSVLAWWALKCFKEPHVTPLNVDTTEPDRKDVWKAMKEVFRNHWFAGEPKTYSYITCIVGCVLMVGAFQFVFANWWLMIEEGDRDNCYYNDFCYRVWLWDLPFNLMSSNVAYIMNAFVLAVSVLYMEAELLVRCKSIAHIHQAESTDKNLPDHVLICPNIAPHLASMKVPEHHVEECHHAEAFKSGFSFTIGYAFAWALLFEGSFSMLYHLCPSKMTFQFDTAFMFVISGLIVVVMYNGIKIKNCLADGKARGHVGATNFFLAFVVPLYFLNYLGSLAHSREGLIPTWVWGILLFLWCLIIFIWVSYKLYFNDCYPRNWSRQCIEESKCKFAFLLLSLISGAVALPVAANFLGLPLALLITCILESTLAISAKAFLKLTPIEEVMERLKSSVCAVIYALIASCVAIAAFVFFLAFPTTDKADSPEQSRNRNQECLWGFDFFDYHDLWHILSSFALHMGTHIVMYVSNFAAPTA</sequence>
<keyword evidence="6 8" id="KW-0472">Membrane</keyword>
<feature type="transmembrane region" description="Helical" evidence="8">
    <location>
        <begin position="574"/>
        <end position="595"/>
    </location>
</feature>
<feature type="transmembrane region" description="Helical" evidence="8">
    <location>
        <begin position="410"/>
        <end position="430"/>
    </location>
</feature>
<keyword evidence="4" id="KW-0732">Signal</keyword>
<feature type="transmembrane region" description="Helical" evidence="8">
    <location>
        <begin position="471"/>
        <end position="494"/>
    </location>
</feature>
<evidence type="ECO:0000313" key="10">
    <source>
        <dbReference type="Proteomes" id="UP001159427"/>
    </source>
</evidence>
<evidence type="ECO:0000256" key="7">
    <source>
        <dbReference type="ARBA" id="ARBA00023180"/>
    </source>
</evidence>
<keyword evidence="3 8" id="KW-0812">Transmembrane</keyword>
<evidence type="ECO:0000256" key="6">
    <source>
        <dbReference type="ARBA" id="ARBA00023136"/>
    </source>
</evidence>
<feature type="transmembrane region" description="Helical" evidence="8">
    <location>
        <begin position="550"/>
        <end position="568"/>
    </location>
</feature>
<dbReference type="EMBL" id="CALNXI010000931">
    <property type="protein sequence ID" value="CAH3147480.1"/>
    <property type="molecule type" value="Genomic_DNA"/>
</dbReference>
<keyword evidence="10" id="KW-1185">Reference proteome</keyword>
<evidence type="ECO:0000256" key="2">
    <source>
        <dbReference type="ARBA" id="ARBA00006618"/>
    </source>
</evidence>
<comment type="subcellular location">
    <subcellularLocation>
        <location evidence="1">Membrane</location>
        <topology evidence="1">Multi-pass membrane protein</topology>
    </subcellularLocation>
</comment>
<evidence type="ECO:0000256" key="1">
    <source>
        <dbReference type="ARBA" id="ARBA00004141"/>
    </source>
</evidence>
<protein>
    <submittedName>
        <fullName evidence="9">Uncharacterized protein</fullName>
    </submittedName>
</protein>
<feature type="transmembrane region" description="Helical" evidence="8">
    <location>
        <begin position="506"/>
        <end position="529"/>
    </location>
</feature>
<dbReference type="Pfam" id="PF13965">
    <property type="entry name" value="SID-1_RNA_chan"/>
    <property type="match status" value="1"/>
</dbReference>
<evidence type="ECO:0000256" key="3">
    <source>
        <dbReference type="ARBA" id="ARBA00022692"/>
    </source>
</evidence>
<dbReference type="PANTHER" id="PTHR12185:SF14">
    <property type="entry name" value="CHOLESTEROL UPTAKE PROTEIN 1"/>
    <property type="match status" value="1"/>
</dbReference>
<feature type="transmembrane region" description="Helical" evidence="8">
    <location>
        <begin position="442"/>
        <end position="459"/>
    </location>
</feature>
<gene>
    <name evidence="9" type="ORF">PEVE_00044296</name>
</gene>
<evidence type="ECO:0000256" key="8">
    <source>
        <dbReference type="SAM" id="Phobius"/>
    </source>
</evidence>
<feature type="transmembrane region" description="Helical" evidence="8">
    <location>
        <begin position="607"/>
        <end position="634"/>
    </location>
</feature>
<name>A0ABN8PNH9_9CNID</name>
<comment type="similarity">
    <text evidence="2">Belongs to the SID1 family.</text>
</comment>
<reference evidence="9 10" key="1">
    <citation type="submission" date="2022-05" db="EMBL/GenBank/DDBJ databases">
        <authorList>
            <consortium name="Genoscope - CEA"/>
            <person name="William W."/>
        </authorList>
    </citation>
    <scope>NUCLEOTIDE SEQUENCE [LARGE SCALE GENOMIC DNA]</scope>
</reference>
<dbReference type="InterPro" id="IPR025958">
    <property type="entry name" value="SID1_TM_fam"/>
</dbReference>
<evidence type="ECO:0000256" key="4">
    <source>
        <dbReference type="ARBA" id="ARBA00022729"/>
    </source>
</evidence>
<evidence type="ECO:0000313" key="9">
    <source>
        <dbReference type="EMBL" id="CAH3147480.1"/>
    </source>
</evidence>
<proteinExistence type="inferred from homology"/>
<feature type="transmembrane region" description="Helical" evidence="8">
    <location>
        <begin position="270"/>
        <end position="295"/>
    </location>
</feature>
<accession>A0ABN8PNH9</accession>
<comment type="caution">
    <text evidence="9">The sequence shown here is derived from an EMBL/GenBank/DDBJ whole genome shotgun (WGS) entry which is preliminary data.</text>
</comment>